<proteinExistence type="predicted"/>
<sequence>MARRAAPPGAGPAFYSGAPTRGQISDPDESSISAFLREEIFSPEKLPGNVSIVTGLVVFFGGIAAMRTWGELMIPA</sequence>
<protein>
    <submittedName>
        <fullName evidence="1">Uncharacterized protein</fullName>
    </submittedName>
</protein>
<keyword evidence="2" id="KW-1185">Reference proteome</keyword>
<name>A0A2R6NP16_9APHY</name>
<reference evidence="1 2" key="1">
    <citation type="submission" date="2018-02" db="EMBL/GenBank/DDBJ databases">
        <title>Genome sequence of the basidiomycete white-rot fungus Phlebia centrifuga.</title>
        <authorList>
            <person name="Granchi Z."/>
            <person name="Peng M."/>
            <person name="de Vries R.P."/>
            <person name="Hilden K."/>
            <person name="Makela M.R."/>
            <person name="Grigoriev I."/>
            <person name="Riley R."/>
        </authorList>
    </citation>
    <scope>NUCLEOTIDE SEQUENCE [LARGE SCALE GENOMIC DNA]</scope>
    <source>
        <strain evidence="1 2">FBCC195</strain>
    </source>
</reference>
<evidence type="ECO:0000313" key="1">
    <source>
        <dbReference type="EMBL" id="PSR74196.1"/>
    </source>
</evidence>
<dbReference type="Proteomes" id="UP000186601">
    <property type="component" value="Unassembled WGS sequence"/>
</dbReference>
<dbReference type="AlphaFoldDB" id="A0A2R6NP16"/>
<evidence type="ECO:0000313" key="2">
    <source>
        <dbReference type="Proteomes" id="UP000186601"/>
    </source>
</evidence>
<accession>A0A2R6NP16</accession>
<dbReference type="OrthoDB" id="5514856at2759"/>
<comment type="caution">
    <text evidence="1">The sequence shown here is derived from an EMBL/GenBank/DDBJ whole genome shotgun (WGS) entry which is preliminary data.</text>
</comment>
<dbReference type="EMBL" id="MLYV02001014">
    <property type="protein sequence ID" value="PSR74196.1"/>
    <property type="molecule type" value="Genomic_DNA"/>
</dbReference>
<organism evidence="1 2">
    <name type="scientific">Hermanssonia centrifuga</name>
    <dbReference type="NCBI Taxonomy" id="98765"/>
    <lineage>
        <taxon>Eukaryota</taxon>
        <taxon>Fungi</taxon>
        <taxon>Dikarya</taxon>
        <taxon>Basidiomycota</taxon>
        <taxon>Agaricomycotina</taxon>
        <taxon>Agaricomycetes</taxon>
        <taxon>Polyporales</taxon>
        <taxon>Meruliaceae</taxon>
        <taxon>Hermanssonia</taxon>
    </lineage>
</organism>
<gene>
    <name evidence="1" type="ORF">PHLCEN_2v10044</name>
</gene>